<organism evidence="7 8">
    <name type="scientific">Raphidocelis subcapitata</name>
    <dbReference type="NCBI Taxonomy" id="307507"/>
    <lineage>
        <taxon>Eukaryota</taxon>
        <taxon>Viridiplantae</taxon>
        <taxon>Chlorophyta</taxon>
        <taxon>core chlorophytes</taxon>
        <taxon>Chlorophyceae</taxon>
        <taxon>CS clade</taxon>
        <taxon>Sphaeropleales</taxon>
        <taxon>Selenastraceae</taxon>
        <taxon>Raphidocelis</taxon>
    </lineage>
</organism>
<dbReference type="InParanoid" id="A0A2V0PHR3"/>
<dbReference type="Pfam" id="PF12796">
    <property type="entry name" value="Ank_2"/>
    <property type="match status" value="1"/>
</dbReference>
<dbReference type="GO" id="GO:0016567">
    <property type="term" value="P:protein ubiquitination"/>
    <property type="evidence" value="ECO:0007669"/>
    <property type="project" value="TreeGrafter"/>
</dbReference>
<evidence type="ECO:0000313" key="7">
    <source>
        <dbReference type="EMBL" id="GBF99296.1"/>
    </source>
</evidence>
<feature type="region of interest" description="Disordered" evidence="6">
    <location>
        <begin position="301"/>
        <end position="335"/>
    </location>
</feature>
<dbReference type="AlphaFoldDB" id="A0A2V0PHR3"/>
<dbReference type="SUPFAM" id="SSF48403">
    <property type="entry name" value="Ankyrin repeat"/>
    <property type="match status" value="1"/>
</dbReference>
<dbReference type="Pfam" id="PF13920">
    <property type="entry name" value="zf-C3HC4_3"/>
    <property type="match status" value="1"/>
</dbReference>
<evidence type="ECO:0000256" key="1">
    <source>
        <dbReference type="ARBA" id="ARBA00005949"/>
    </source>
</evidence>
<dbReference type="SMART" id="SM00248">
    <property type="entry name" value="ANK"/>
    <property type="match status" value="2"/>
</dbReference>
<dbReference type="Proteomes" id="UP000247498">
    <property type="component" value="Unassembled WGS sequence"/>
</dbReference>
<dbReference type="PROSITE" id="PS50088">
    <property type="entry name" value="ANK_REPEAT"/>
    <property type="match status" value="2"/>
</dbReference>
<keyword evidence="5" id="KW-0175">Coiled coil</keyword>
<feature type="coiled-coil region" evidence="5">
    <location>
        <begin position="346"/>
        <end position="380"/>
    </location>
</feature>
<keyword evidence="8" id="KW-1185">Reference proteome</keyword>
<evidence type="ECO:0000256" key="4">
    <source>
        <dbReference type="PROSITE-ProRule" id="PRU00023"/>
    </source>
</evidence>
<reference evidence="7 8" key="1">
    <citation type="journal article" date="2018" name="Sci. Rep.">
        <title>Raphidocelis subcapitata (=Pseudokirchneriella subcapitata) provides an insight into genome evolution and environmental adaptations in the Sphaeropleales.</title>
        <authorList>
            <person name="Suzuki S."/>
            <person name="Yamaguchi H."/>
            <person name="Nakajima N."/>
            <person name="Kawachi M."/>
        </authorList>
    </citation>
    <scope>NUCLEOTIDE SEQUENCE [LARGE SCALE GENOMIC DNA]</scope>
    <source>
        <strain evidence="7 8">NIES-35</strain>
    </source>
</reference>
<dbReference type="EMBL" id="BDRX01000153">
    <property type="protein sequence ID" value="GBF99296.1"/>
    <property type="molecule type" value="Genomic_DNA"/>
</dbReference>
<accession>A0A2V0PHR3</accession>
<dbReference type="PANTHER" id="PTHR24136">
    <property type="entry name" value="SOWAH (DROSOPHILA) HOMOLOG"/>
    <property type="match status" value="1"/>
</dbReference>
<keyword evidence="3 4" id="KW-0040">ANK repeat</keyword>
<dbReference type="PANTHER" id="PTHR24136:SF15">
    <property type="entry name" value="ANK_REP_REGION DOMAIN-CONTAINING PROTEIN"/>
    <property type="match status" value="1"/>
</dbReference>
<gene>
    <name evidence="7" type="ORF">Rsub_12077</name>
</gene>
<evidence type="ECO:0000313" key="8">
    <source>
        <dbReference type="Proteomes" id="UP000247498"/>
    </source>
</evidence>
<feature type="repeat" description="ANK" evidence="4">
    <location>
        <begin position="54"/>
        <end position="86"/>
    </location>
</feature>
<evidence type="ECO:0000256" key="6">
    <source>
        <dbReference type="SAM" id="MobiDB-lite"/>
    </source>
</evidence>
<comment type="caution">
    <text evidence="7">The sequence shown here is derived from an EMBL/GenBank/DDBJ whole genome shotgun (WGS) entry which is preliminary data.</text>
</comment>
<evidence type="ECO:0000256" key="3">
    <source>
        <dbReference type="ARBA" id="ARBA00023043"/>
    </source>
</evidence>
<dbReference type="STRING" id="307507.A0A2V0PHR3"/>
<evidence type="ECO:0000256" key="2">
    <source>
        <dbReference type="ARBA" id="ARBA00022737"/>
    </source>
</evidence>
<evidence type="ECO:0000256" key="5">
    <source>
        <dbReference type="SAM" id="Coils"/>
    </source>
</evidence>
<dbReference type="Gene3D" id="3.30.40.10">
    <property type="entry name" value="Zinc/RING finger domain, C3HC4 (zinc finger)"/>
    <property type="match status" value="1"/>
</dbReference>
<proteinExistence type="inferred from homology"/>
<comment type="similarity">
    <text evidence="1">Belongs to the ankyrin SOCS box (ASB) family.</text>
</comment>
<feature type="repeat" description="ANK" evidence="4">
    <location>
        <begin position="93"/>
        <end position="125"/>
    </location>
</feature>
<dbReference type="InterPro" id="IPR013083">
    <property type="entry name" value="Znf_RING/FYVE/PHD"/>
</dbReference>
<sequence>MGAELSLPEQLYSATKRDDVPWLQEALHQWQQQRRRASGAAARNSVLSWQDPTSRLTPLMLAAARGRPEIAKALLDAGADPNFLCRAPQRGPRRGTALHEAACARQAGMVELLVQRGADPFMENADGYTAMEVAASEGDAPMLRSMEARALFAGYVAQRVTGDDAGVTAGDAFLVRWCVVAPRLAPPAPGQGAAGVVRAVLYSYDEWGDAQPATQAWLDGAATSLSRAGEPEGRVRLHPLHAEPPNAGAARAGGCWELAFRPAGASPLAAAALSALIDCCGRPLDYLAAAPAAGAAPARPWGWPAGGAPDGGEGAAAEAAAEPGPGEGRAAGPQVANDMGQCASQLRECRMEIQQQLGLLQQLQARQAALQQHLHDQERALLPPPAHRGALSRAVGGRTLQLVAAAAPPPAHAEPLVPLAAAAAAAATAVRSSIDAPPAVDAGGGAAAAATAADGCPEAEPLAPGQWPMGADEGSPAAAALEPEACVVCLSAPRAVGFLHGASVHKCVCAPCAARVRTRGGGCPICRQPIAATLAIY</sequence>
<dbReference type="InterPro" id="IPR002110">
    <property type="entry name" value="Ankyrin_rpt"/>
</dbReference>
<feature type="compositionally biased region" description="Gly residues" evidence="6">
    <location>
        <begin position="304"/>
        <end position="314"/>
    </location>
</feature>
<protein>
    <submittedName>
        <fullName evidence="7">Uncharacterized protein</fullName>
    </submittedName>
</protein>
<name>A0A2V0PHR3_9CHLO</name>
<dbReference type="PROSITE" id="PS50297">
    <property type="entry name" value="ANK_REP_REGION"/>
    <property type="match status" value="2"/>
</dbReference>
<keyword evidence="2" id="KW-0677">Repeat</keyword>
<feature type="compositionally biased region" description="Low complexity" evidence="6">
    <location>
        <begin position="315"/>
        <end position="333"/>
    </location>
</feature>
<dbReference type="GO" id="GO:0045732">
    <property type="term" value="P:positive regulation of protein catabolic process"/>
    <property type="evidence" value="ECO:0007669"/>
    <property type="project" value="TreeGrafter"/>
</dbReference>
<dbReference type="InterPro" id="IPR036770">
    <property type="entry name" value="Ankyrin_rpt-contain_sf"/>
</dbReference>
<dbReference type="OrthoDB" id="530366at2759"/>
<dbReference type="Gene3D" id="1.25.40.20">
    <property type="entry name" value="Ankyrin repeat-containing domain"/>
    <property type="match status" value="1"/>
</dbReference>
<dbReference type="InterPro" id="IPR051573">
    <property type="entry name" value="Ankyrin-SOCS_box_domain"/>
</dbReference>